<feature type="non-terminal residue" evidence="2">
    <location>
        <position position="1"/>
    </location>
</feature>
<dbReference type="GeneID" id="20671752"/>
<name>W4JPS2_HETIT</name>
<accession>W4JPS2</accession>
<dbReference type="EMBL" id="KI925467">
    <property type="protein sequence ID" value="ETW74871.1"/>
    <property type="molecule type" value="Genomic_DNA"/>
</dbReference>
<proteinExistence type="predicted"/>
<dbReference type="Proteomes" id="UP000030671">
    <property type="component" value="Unassembled WGS sequence"/>
</dbReference>
<dbReference type="KEGG" id="hir:HETIRDRAFT_332634"/>
<keyword evidence="3" id="KW-1185">Reference proteome</keyword>
<dbReference type="HOGENOM" id="CLU_3074225_0_0_1"/>
<organism evidence="2 3">
    <name type="scientific">Heterobasidion irregulare (strain TC 32-1)</name>
    <dbReference type="NCBI Taxonomy" id="747525"/>
    <lineage>
        <taxon>Eukaryota</taxon>
        <taxon>Fungi</taxon>
        <taxon>Dikarya</taxon>
        <taxon>Basidiomycota</taxon>
        <taxon>Agaricomycotina</taxon>
        <taxon>Agaricomycetes</taxon>
        <taxon>Russulales</taxon>
        <taxon>Bondarzewiaceae</taxon>
        <taxon>Heterobasidion</taxon>
        <taxon>Heterobasidion annosum species complex</taxon>
    </lineage>
</organism>
<reference evidence="2 3" key="1">
    <citation type="journal article" date="2012" name="New Phytol.">
        <title>Insight into trade-off between wood decay and parasitism from the genome of a fungal forest pathogen.</title>
        <authorList>
            <person name="Olson A."/>
            <person name="Aerts A."/>
            <person name="Asiegbu F."/>
            <person name="Belbahri L."/>
            <person name="Bouzid O."/>
            <person name="Broberg A."/>
            <person name="Canback B."/>
            <person name="Coutinho P.M."/>
            <person name="Cullen D."/>
            <person name="Dalman K."/>
            <person name="Deflorio G."/>
            <person name="van Diepen L.T."/>
            <person name="Dunand C."/>
            <person name="Duplessis S."/>
            <person name="Durling M."/>
            <person name="Gonthier P."/>
            <person name="Grimwood J."/>
            <person name="Fossdal C.G."/>
            <person name="Hansson D."/>
            <person name="Henrissat B."/>
            <person name="Hietala A."/>
            <person name="Himmelstrand K."/>
            <person name="Hoffmeister D."/>
            <person name="Hogberg N."/>
            <person name="James T.Y."/>
            <person name="Karlsson M."/>
            <person name="Kohler A."/>
            <person name="Kues U."/>
            <person name="Lee Y.H."/>
            <person name="Lin Y.C."/>
            <person name="Lind M."/>
            <person name="Lindquist E."/>
            <person name="Lombard V."/>
            <person name="Lucas S."/>
            <person name="Lunden K."/>
            <person name="Morin E."/>
            <person name="Murat C."/>
            <person name="Park J."/>
            <person name="Raffaello T."/>
            <person name="Rouze P."/>
            <person name="Salamov A."/>
            <person name="Schmutz J."/>
            <person name="Solheim H."/>
            <person name="Stahlberg J."/>
            <person name="Velez H."/>
            <person name="de Vries R.P."/>
            <person name="Wiebenga A."/>
            <person name="Woodward S."/>
            <person name="Yakovlev I."/>
            <person name="Garbelotto M."/>
            <person name="Martin F."/>
            <person name="Grigoriev I.V."/>
            <person name="Stenlid J."/>
        </authorList>
    </citation>
    <scope>NUCLEOTIDE SEQUENCE [LARGE SCALE GENOMIC DNA]</scope>
    <source>
        <strain evidence="2 3">TC 32-1</strain>
    </source>
</reference>
<evidence type="ECO:0000256" key="1">
    <source>
        <dbReference type="SAM" id="MobiDB-lite"/>
    </source>
</evidence>
<protein>
    <submittedName>
        <fullName evidence="2">Uncharacterized protein</fullName>
    </submittedName>
</protein>
<evidence type="ECO:0000313" key="3">
    <source>
        <dbReference type="Proteomes" id="UP000030671"/>
    </source>
</evidence>
<sequence>TRHADLETQQDRFWSQSELDAWDALDDLGNYNNTDPYYQPDEGGDRYQGNNYQ</sequence>
<gene>
    <name evidence="2" type="ORF">HETIRDRAFT_332634</name>
</gene>
<evidence type="ECO:0000313" key="2">
    <source>
        <dbReference type="EMBL" id="ETW74871.1"/>
    </source>
</evidence>
<feature type="region of interest" description="Disordered" evidence="1">
    <location>
        <begin position="27"/>
        <end position="53"/>
    </location>
</feature>
<dbReference type="InParanoid" id="W4JPS2"/>
<dbReference type="AlphaFoldDB" id="W4JPS2"/>
<dbReference type="RefSeq" id="XP_009553340.1">
    <property type="nucleotide sequence ID" value="XM_009555045.1"/>
</dbReference>